<keyword evidence="2" id="KW-1133">Transmembrane helix</keyword>
<sequence length="102" mass="11008">MDASLIAPQLFALVFILGAAAYLQVFVTGTARARFDKADPARRAFVETDGGESSEPGWVERELARKGGTRPRGDRTKGGTVIPGVGDAPEWMRRGEDDELDS</sequence>
<gene>
    <name evidence="3" type="ORF">MICPUN_60609</name>
</gene>
<proteinExistence type="predicted"/>
<dbReference type="EMBL" id="CP001575">
    <property type="protein sequence ID" value="ACO69423.1"/>
    <property type="molecule type" value="Genomic_DNA"/>
</dbReference>
<evidence type="ECO:0000313" key="4">
    <source>
        <dbReference type="Proteomes" id="UP000002009"/>
    </source>
</evidence>
<reference evidence="3 4" key="1">
    <citation type="journal article" date="2009" name="Science">
        <title>Green evolution and dynamic adaptations revealed by genomes of the marine picoeukaryotes Micromonas.</title>
        <authorList>
            <person name="Worden A.Z."/>
            <person name="Lee J.H."/>
            <person name="Mock T."/>
            <person name="Rouze P."/>
            <person name="Simmons M.P."/>
            <person name="Aerts A.L."/>
            <person name="Allen A.E."/>
            <person name="Cuvelier M.L."/>
            <person name="Derelle E."/>
            <person name="Everett M.V."/>
            <person name="Foulon E."/>
            <person name="Grimwood J."/>
            <person name="Gundlach H."/>
            <person name="Henrissat B."/>
            <person name="Napoli C."/>
            <person name="McDonald S.M."/>
            <person name="Parker M.S."/>
            <person name="Rombauts S."/>
            <person name="Salamov A."/>
            <person name="Von Dassow P."/>
            <person name="Badger J.H."/>
            <person name="Coutinho P.M."/>
            <person name="Demir E."/>
            <person name="Dubchak I."/>
            <person name="Gentemann C."/>
            <person name="Eikrem W."/>
            <person name="Gready J.E."/>
            <person name="John U."/>
            <person name="Lanier W."/>
            <person name="Lindquist E.A."/>
            <person name="Lucas S."/>
            <person name="Mayer K.F."/>
            <person name="Moreau H."/>
            <person name="Not F."/>
            <person name="Otillar R."/>
            <person name="Panaud O."/>
            <person name="Pangilinan J."/>
            <person name="Paulsen I."/>
            <person name="Piegu B."/>
            <person name="Poliakov A."/>
            <person name="Robbens S."/>
            <person name="Schmutz J."/>
            <person name="Toulza E."/>
            <person name="Wyss T."/>
            <person name="Zelensky A."/>
            <person name="Zhou K."/>
            <person name="Armbrust E.V."/>
            <person name="Bhattacharya D."/>
            <person name="Goodenough U.W."/>
            <person name="Van de Peer Y."/>
            <person name="Grigoriev I.V."/>
        </authorList>
    </citation>
    <scope>NUCLEOTIDE SEQUENCE [LARGE SCALE GENOMIC DNA]</scope>
    <source>
        <strain evidence="4">RCC299 / NOUM17</strain>
    </source>
</reference>
<evidence type="ECO:0000313" key="3">
    <source>
        <dbReference type="EMBL" id="ACO69423.1"/>
    </source>
</evidence>
<dbReference type="KEGG" id="mis:MICPUN_60609"/>
<dbReference type="Proteomes" id="UP000002009">
    <property type="component" value="Chromosome 8"/>
</dbReference>
<keyword evidence="2" id="KW-0812">Transmembrane</keyword>
<dbReference type="OMA" id="PTARIKF"/>
<dbReference type="InParanoid" id="C1FFS1"/>
<evidence type="ECO:0000256" key="1">
    <source>
        <dbReference type="SAM" id="MobiDB-lite"/>
    </source>
</evidence>
<keyword evidence="2" id="KW-0472">Membrane</keyword>
<feature type="region of interest" description="Disordered" evidence="1">
    <location>
        <begin position="46"/>
        <end position="102"/>
    </location>
</feature>
<dbReference type="GeneID" id="8245798"/>
<protein>
    <submittedName>
        <fullName evidence="3">Uncharacterized protein</fullName>
    </submittedName>
</protein>
<dbReference type="AlphaFoldDB" id="C1FFS1"/>
<organism evidence="3 4">
    <name type="scientific">Micromonas commoda (strain RCC299 / NOUM17 / CCMP2709)</name>
    <name type="common">Picoplanktonic green alga</name>
    <dbReference type="NCBI Taxonomy" id="296587"/>
    <lineage>
        <taxon>Eukaryota</taxon>
        <taxon>Viridiplantae</taxon>
        <taxon>Chlorophyta</taxon>
        <taxon>Mamiellophyceae</taxon>
        <taxon>Mamiellales</taxon>
        <taxon>Mamiellaceae</taxon>
        <taxon>Micromonas</taxon>
    </lineage>
</organism>
<feature type="compositionally biased region" description="Basic and acidic residues" evidence="1">
    <location>
        <begin position="58"/>
        <end position="77"/>
    </location>
</feature>
<evidence type="ECO:0000256" key="2">
    <source>
        <dbReference type="SAM" id="Phobius"/>
    </source>
</evidence>
<feature type="transmembrane region" description="Helical" evidence="2">
    <location>
        <begin position="6"/>
        <end position="27"/>
    </location>
</feature>
<dbReference type="RefSeq" id="XP_002508165.1">
    <property type="nucleotide sequence ID" value="XM_002508119.1"/>
</dbReference>
<accession>C1FFS1</accession>
<keyword evidence="4" id="KW-1185">Reference proteome</keyword>
<name>C1FFS1_MICCC</name>